<evidence type="ECO:0000259" key="1">
    <source>
        <dbReference type="PROSITE" id="PS50172"/>
    </source>
</evidence>
<dbReference type="PANTHER" id="PTHR39550">
    <property type="entry name" value="SLL0658 PROTEIN"/>
    <property type="match status" value="1"/>
</dbReference>
<dbReference type="PROSITE" id="PS50172">
    <property type="entry name" value="BRCT"/>
    <property type="match status" value="1"/>
</dbReference>
<feature type="domain" description="BRCT" evidence="1">
    <location>
        <begin position="1"/>
        <end position="24"/>
    </location>
</feature>
<protein>
    <recommendedName>
        <fullName evidence="1">BRCT domain-containing protein</fullName>
    </recommendedName>
</protein>
<dbReference type="AlphaFoldDB" id="A0A7G9YBJ8"/>
<name>A0A7G9YBJ8_9EURY</name>
<dbReference type="PANTHER" id="PTHR39550:SF1">
    <property type="entry name" value="SLL0658 PROTEIN"/>
    <property type="match status" value="1"/>
</dbReference>
<proteinExistence type="predicted"/>
<dbReference type="InterPro" id="IPR021799">
    <property type="entry name" value="PIN-like_prokaryotic"/>
</dbReference>
<dbReference type="InterPro" id="IPR001357">
    <property type="entry name" value="BRCT_dom"/>
</dbReference>
<dbReference type="EMBL" id="MT631104">
    <property type="protein sequence ID" value="QNO45382.1"/>
    <property type="molecule type" value="Genomic_DNA"/>
</dbReference>
<dbReference type="Pfam" id="PF11848">
    <property type="entry name" value="DUF3368"/>
    <property type="match status" value="1"/>
</dbReference>
<sequence>MVGLDWIFEQLEGKKLIPSEVYKEVVTEGKVRGDADAIISEELVKKGVIKVITVESDFKELLKSLKDELHEGELEVLAMAKDEGGVAVLDESIAREVGRIFKIEVHGTMFLIFLMVRMGKLGKMEAKAKMDLMINKGFRLGHEQYLEFLNLLDCVETKSG</sequence>
<evidence type="ECO:0000313" key="2">
    <source>
        <dbReference type="EMBL" id="QNO45382.1"/>
    </source>
</evidence>
<accession>A0A7G9YBJ8</accession>
<organism evidence="2">
    <name type="scientific">Candidatus Methanogaster sp. ANME-2c ERB4</name>
    <dbReference type="NCBI Taxonomy" id="2759911"/>
    <lineage>
        <taxon>Archaea</taxon>
        <taxon>Methanobacteriati</taxon>
        <taxon>Methanobacteriota</taxon>
        <taxon>Stenosarchaea group</taxon>
        <taxon>Methanomicrobia</taxon>
        <taxon>Methanosarcinales</taxon>
        <taxon>ANME-2 cluster</taxon>
        <taxon>Candidatus Methanogasteraceae</taxon>
        <taxon>Candidatus Methanogaster</taxon>
    </lineage>
</organism>
<reference evidence="2" key="1">
    <citation type="submission" date="2020-06" db="EMBL/GenBank/DDBJ databases">
        <title>Unique genomic features of the anaerobic methanotrophic archaea.</title>
        <authorList>
            <person name="Chadwick G.L."/>
            <person name="Skennerton C.T."/>
            <person name="Laso-Perez R."/>
            <person name="Leu A.O."/>
            <person name="Speth D.R."/>
            <person name="Yu H."/>
            <person name="Morgan-Lang C."/>
            <person name="Hatzenpichler R."/>
            <person name="Goudeau D."/>
            <person name="Malmstrom R."/>
            <person name="Brazelton W.J."/>
            <person name="Woyke T."/>
            <person name="Hallam S.J."/>
            <person name="Tyson G.W."/>
            <person name="Wegener G."/>
            <person name="Boetius A."/>
            <person name="Orphan V."/>
        </authorList>
    </citation>
    <scope>NUCLEOTIDE SEQUENCE</scope>
</reference>
<gene>
    <name evidence="2" type="ORF">CHNKENMJ_00013</name>
</gene>